<organism evidence="3 4">
    <name type="scientific">Actinophytocola xanthii</name>
    <dbReference type="NCBI Taxonomy" id="1912961"/>
    <lineage>
        <taxon>Bacteria</taxon>
        <taxon>Bacillati</taxon>
        <taxon>Actinomycetota</taxon>
        <taxon>Actinomycetes</taxon>
        <taxon>Pseudonocardiales</taxon>
        <taxon>Pseudonocardiaceae</taxon>
    </lineage>
</organism>
<feature type="region of interest" description="Disordered" evidence="1">
    <location>
        <begin position="1"/>
        <end position="36"/>
    </location>
</feature>
<dbReference type="Gene3D" id="3.40.50.300">
    <property type="entry name" value="P-loop containing nucleotide triphosphate hydrolases"/>
    <property type="match status" value="1"/>
</dbReference>
<dbReference type="Proteomes" id="UP000185596">
    <property type="component" value="Unassembled WGS sequence"/>
</dbReference>
<accession>A0A1Q8BRL6</accession>
<evidence type="ECO:0000313" key="4">
    <source>
        <dbReference type="Proteomes" id="UP000185596"/>
    </source>
</evidence>
<feature type="compositionally biased region" description="Basic and acidic residues" evidence="1">
    <location>
        <begin position="1"/>
        <end position="12"/>
    </location>
</feature>
<proteinExistence type="predicted"/>
<dbReference type="InterPro" id="IPR027417">
    <property type="entry name" value="P-loop_NTPase"/>
</dbReference>
<reference evidence="3 4" key="1">
    <citation type="submission" date="2016-12" db="EMBL/GenBank/DDBJ databases">
        <title>The draft genome sequence of Actinophytocola sp. 11-183.</title>
        <authorList>
            <person name="Wang W."/>
            <person name="Yuan L."/>
        </authorList>
    </citation>
    <scope>NUCLEOTIDE SEQUENCE [LARGE SCALE GENOMIC DNA]</scope>
    <source>
        <strain evidence="3 4">11-183</strain>
    </source>
</reference>
<dbReference type="GO" id="GO:0003677">
    <property type="term" value="F:DNA binding"/>
    <property type="evidence" value="ECO:0007669"/>
    <property type="project" value="InterPro"/>
</dbReference>
<feature type="domain" description="Restriction endonuclease type IV Mrr" evidence="2">
    <location>
        <begin position="42"/>
        <end position="160"/>
    </location>
</feature>
<dbReference type="Pfam" id="PF04471">
    <property type="entry name" value="Mrr_cat"/>
    <property type="match status" value="1"/>
</dbReference>
<dbReference type="SUPFAM" id="SSF52540">
    <property type="entry name" value="P-loop containing nucleoside triphosphate hydrolases"/>
    <property type="match status" value="1"/>
</dbReference>
<feature type="region of interest" description="Disordered" evidence="1">
    <location>
        <begin position="602"/>
        <end position="626"/>
    </location>
</feature>
<evidence type="ECO:0000259" key="2">
    <source>
        <dbReference type="Pfam" id="PF04471"/>
    </source>
</evidence>
<dbReference type="EMBL" id="MSIE01000156">
    <property type="protein sequence ID" value="OLF04746.1"/>
    <property type="molecule type" value="Genomic_DNA"/>
</dbReference>
<dbReference type="InterPro" id="IPR007560">
    <property type="entry name" value="Restrct_endonuc_IV_Mrr"/>
</dbReference>
<comment type="caution">
    <text evidence="3">The sequence shown here is derived from an EMBL/GenBank/DDBJ whole genome shotgun (WGS) entry which is preliminary data.</text>
</comment>
<sequence>MTGRKLVADGELRPSASGDGGAEHPSGDLLPGKDPELLPTPSLSWERFEDFTERLLSAHRFCAEPLRHVVRVERWGRRGDNQDGIDFEGSLCDGASASWQCKRQDTLTPRQVRAAVKACTFQAEVHYLVFSGEASRNARNEMAKHPKWELLDRRGLSRLLNDLPLHKQRDVLDATWGAAFRKRFLEVPGEDAFLSLETFVADRRDPGTMLNDLGPHVGREAELQALSTALHRHGDWPAVVVVTGPGGRGKTRLLVEALIQFQEENRQVPVLCLSPGRGVDAAALAELPHTPAVVVIDDAHQEPAAIAPLLQYAREVDGTQLVLSSRPSGTDALRRRIINARYPLSRIATVEVGELKKSQARELVDSLTEDLGLAVAAREYFAGQAVHSPHVAVIAVGLIRRGELTTPVVVDIGLREQVLARYEELAAGEIDGVAAPTVRRLLAVYAALGPIDDEDLRPAFADFCGLTRTALLRLRQGLHDRGVLVTSSGLTRVVPDVLADDILEKEAAVGSDATNFAEELWNVFGGAHSQRLVIALGELDWRLARQGGPRVFDAVWEMVRSELRRADHAGLDSALGRLDGLAVTQPHALVAALEDIRARLDDTESTITPDPDADGDGDGSEDAPPSVADEYLQWWGRPANAETVRQRMPPLYGQCARSSPELLETVLDALWALRRSDVRPTHQYPGHAERVIVDRLANLEDLIDASFPERIVDRVRRWLAEPPDDADVTTPLFVLRPLLAKECERHQYVESSRQLTFTPLLVSASWARPIRDGIRALLLEQASGADVRRAATAVDLLGEALRPPMGRFGQEVGDEEVLAWEADDLATLDALKRAAEATRSPVVRRMIRRAIAWIAMGAPSLPVRHAALTLLTALDELEDDDVVELLLHPQNHGELLRRGVPVPTLDELRATEAARVEREPGVSDDQRAATLSARTSDRLERRKEAHDVLVEQVVRELVDHGDPSDVAAALDKICREIRRAIPDKPLSLWDVWRHLSTVRPDLVPGIVLAIAAGEPGPLDENLDQLLHAWVEVDETRAIAWLESLERQRAGVRSAVGNAFANYGWTDRGDTFVDLHRRGTQDPDPDVQNRFLAGSAQLLANNPPGTVADLLAANIAPSTASRVLELACRYDGASWGAQLHEADARAVLNLVEHAGWTDYTVQQLVSGIAKVHPRLVLDQLVPHQGRLTR</sequence>
<name>A0A1Q8BRL6_9PSEU</name>
<evidence type="ECO:0000256" key="1">
    <source>
        <dbReference type="SAM" id="MobiDB-lite"/>
    </source>
</evidence>
<dbReference type="GO" id="GO:0004519">
    <property type="term" value="F:endonuclease activity"/>
    <property type="evidence" value="ECO:0007669"/>
    <property type="project" value="InterPro"/>
</dbReference>
<evidence type="ECO:0000313" key="3">
    <source>
        <dbReference type="EMBL" id="OLF04746.1"/>
    </source>
</evidence>
<dbReference type="GO" id="GO:0009307">
    <property type="term" value="P:DNA restriction-modification system"/>
    <property type="evidence" value="ECO:0007669"/>
    <property type="project" value="InterPro"/>
</dbReference>
<dbReference type="AlphaFoldDB" id="A0A1Q8BRL6"/>
<protein>
    <recommendedName>
        <fullName evidence="2">Restriction endonuclease type IV Mrr domain-containing protein</fullName>
    </recommendedName>
</protein>
<gene>
    <name evidence="3" type="ORF">BU204_37605</name>
</gene>
<feature type="compositionally biased region" description="Acidic residues" evidence="1">
    <location>
        <begin position="611"/>
        <end position="621"/>
    </location>
</feature>
<feature type="compositionally biased region" description="Basic and acidic residues" evidence="1">
    <location>
        <begin position="21"/>
        <end position="36"/>
    </location>
</feature>
<keyword evidence="4" id="KW-1185">Reference proteome</keyword>